<keyword evidence="2" id="KW-1185">Reference proteome</keyword>
<reference evidence="1 2" key="1">
    <citation type="submission" date="2024-09" db="EMBL/GenBank/DDBJ databases">
        <authorList>
            <person name="Sun Q."/>
            <person name="Mori K."/>
        </authorList>
    </citation>
    <scope>NUCLEOTIDE SEQUENCE [LARGE SCALE GENOMIC DNA]</scope>
    <source>
        <strain evidence="1 2">CCM 7415</strain>
    </source>
</reference>
<gene>
    <name evidence="1" type="ORF">ACFFHW_03235</name>
</gene>
<proteinExistence type="predicted"/>
<accession>A0ABV6G058</accession>
<sequence>MMRVTLDLRCNECGHNQFHMPVQRMEGHGIYCASCNAFLCDTHNLEKAFQAINRAAPARQTPAALSA</sequence>
<name>A0ABV6G058_9GAMM</name>
<evidence type="ECO:0000313" key="1">
    <source>
        <dbReference type="EMBL" id="MFC0267022.1"/>
    </source>
</evidence>
<comment type="caution">
    <text evidence="1">The sequence shown here is derived from an EMBL/GenBank/DDBJ whole genome shotgun (WGS) entry which is preliminary data.</text>
</comment>
<dbReference type="Proteomes" id="UP001589814">
    <property type="component" value="Unassembled WGS sequence"/>
</dbReference>
<evidence type="ECO:0000313" key="2">
    <source>
        <dbReference type="Proteomes" id="UP001589814"/>
    </source>
</evidence>
<dbReference type="EMBL" id="JBHLVX010000013">
    <property type="protein sequence ID" value="MFC0267022.1"/>
    <property type="molecule type" value="Genomic_DNA"/>
</dbReference>
<organism evidence="1 2">
    <name type="scientific">Kushneria aurantia</name>
    <dbReference type="NCBI Taxonomy" id="504092"/>
    <lineage>
        <taxon>Bacteria</taxon>
        <taxon>Pseudomonadati</taxon>
        <taxon>Pseudomonadota</taxon>
        <taxon>Gammaproteobacteria</taxon>
        <taxon>Oceanospirillales</taxon>
        <taxon>Halomonadaceae</taxon>
        <taxon>Kushneria</taxon>
    </lineage>
</organism>
<dbReference type="RefSeq" id="WP_019949860.1">
    <property type="nucleotide sequence ID" value="NZ_JBHLVX010000013.1"/>
</dbReference>
<protein>
    <submittedName>
        <fullName evidence="1">Uncharacterized protein</fullName>
    </submittedName>
</protein>